<dbReference type="EMBL" id="CP041348">
    <property type="protein sequence ID" value="QHC37245.1"/>
    <property type="molecule type" value="Genomic_DNA"/>
</dbReference>
<dbReference type="Gene3D" id="3.90.550.10">
    <property type="entry name" value="Spore Coat Polysaccharide Biosynthesis Protein SpsA, Chain A"/>
    <property type="match status" value="1"/>
</dbReference>
<evidence type="ECO:0000313" key="2">
    <source>
        <dbReference type="Proteomes" id="UP000464674"/>
    </source>
</evidence>
<dbReference type="Pfam" id="PF13641">
    <property type="entry name" value="Glyco_tranf_2_3"/>
    <property type="match status" value="1"/>
</dbReference>
<protein>
    <submittedName>
        <fullName evidence="1">Glycosyltransferase</fullName>
    </submittedName>
</protein>
<name>A0A857FSR6_KOMXY</name>
<dbReference type="Proteomes" id="UP000464674">
    <property type="component" value="Chromosome"/>
</dbReference>
<dbReference type="OrthoDB" id="2369748at2"/>
<keyword evidence="1" id="KW-0808">Transferase</keyword>
<proteinExistence type="predicted"/>
<dbReference type="InterPro" id="IPR029044">
    <property type="entry name" value="Nucleotide-diphossugar_trans"/>
</dbReference>
<sequence length="300" mass="35368">MPEQEKTDFFDSDFCQHKNFWQRRKASVLADMVFDFHNRKYSRHVRNIARRQPVRRILVTSVRVPKRERTLHDVFRRMKNTKHKVDFVTAQMRDRGKFGNINTALSTVKLQDYDWVVITDDDVALPPRFLDGFISLCEVMGLKISQPAHRYHSYTSFTFNYRKWNSLGRITRYVEDGPVTAFHRDAMAYVYPFPELRWAWATDIAFCNAAHRNRHNVGIVDYTAIEHLKPAGQDYPMQAAKAEARAFLSRQALRPDRRELFRNMEILRDIQPDHLTYDVPCTPHGLWPNLEGTPPFPVMP</sequence>
<dbReference type="SUPFAM" id="SSF53448">
    <property type="entry name" value="Nucleotide-diphospho-sugar transferases"/>
    <property type="match status" value="1"/>
</dbReference>
<dbReference type="AlphaFoldDB" id="A0A857FSR6"/>
<gene>
    <name evidence="1" type="ORF">FMA36_14560</name>
</gene>
<dbReference type="GO" id="GO:0016740">
    <property type="term" value="F:transferase activity"/>
    <property type="evidence" value="ECO:0007669"/>
    <property type="project" value="UniProtKB-KW"/>
</dbReference>
<organism evidence="1 2">
    <name type="scientific">Komagataeibacter xylinus</name>
    <name type="common">Gluconacetobacter xylinus</name>
    <dbReference type="NCBI Taxonomy" id="28448"/>
    <lineage>
        <taxon>Bacteria</taxon>
        <taxon>Pseudomonadati</taxon>
        <taxon>Pseudomonadota</taxon>
        <taxon>Alphaproteobacteria</taxon>
        <taxon>Acetobacterales</taxon>
        <taxon>Acetobacteraceae</taxon>
        <taxon>Komagataeibacter</taxon>
    </lineage>
</organism>
<reference evidence="1 2" key="1">
    <citation type="journal article" date="2020" name="Carbohydr. Polym.">
        <title>Characterization and optimization of production of bacterial cellulose from strain CGMCC 17276 based on whole-genome analysis.</title>
        <authorList>
            <person name="Lu T."/>
            <person name="Gao H."/>
            <person name="Liao B."/>
            <person name="Wu J."/>
            <person name="Zhang W."/>
            <person name="Huang J."/>
            <person name="Liu M."/>
            <person name="Huang J."/>
            <person name="Chang Z."/>
            <person name="Jin M."/>
            <person name="Yi Z."/>
            <person name="Jiang D."/>
        </authorList>
    </citation>
    <scope>NUCLEOTIDE SEQUENCE [LARGE SCALE GENOMIC DNA]</scope>
    <source>
        <strain evidence="1 2">CGMCC 17276</strain>
    </source>
</reference>
<accession>A0A857FSR6</accession>
<evidence type="ECO:0000313" key="1">
    <source>
        <dbReference type="EMBL" id="QHC37245.1"/>
    </source>
</evidence>